<feature type="compositionally biased region" description="Basic and acidic residues" evidence="1">
    <location>
        <begin position="291"/>
        <end position="321"/>
    </location>
</feature>
<feature type="region of interest" description="Disordered" evidence="1">
    <location>
        <begin position="211"/>
        <end position="234"/>
    </location>
</feature>
<protein>
    <submittedName>
        <fullName evidence="2">Uncharacterized protein</fullName>
    </submittedName>
</protein>
<comment type="caution">
    <text evidence="2">The sequence shown here is derived from an EMBL/GenBank/DDBJ whole genome shotgun (WGS) entry which is preliminary data.</text>
</comment>
<dbReference type="Pfam" id="PF12855">
    <property type="entry name" value="Ecl1"/>
    <property type="match status" value="1"/>
</dbReference>
<dbReference type="EMBL" id="JAKELL010000080">
    <property type="protein sequence ID" value="KAH8984056.1"/>
    <property type="molecule type" value="Genomic_DNA"/>
</dbReference>
<feature type="region of interest" description="Disordered" evidence="1">
    <location>
        <begin position="246"/>
        <end position="341"/>
    </location>
</feature>
<evidence type="ECO:0000256" key="1">
    <source>
        <dbReference type="SAM" id="MobiDB-lite"/>
    </source>
</evidence>
<sequence>MFDEECCLQCGKPMRHDNRIYCSDACQVLDDSSPSLSAASSAWPSPSLPPVTAGSTHELPSLTLGMSLSSTKPAVYPPSYPIWYDEEDDTDLLSVRPSDDTLLRPYDALSYARRPGGTNTHSTIPLLHRHSSSSTSTGHSANSAEEDSDISGPTSRHHRRRSYGTPLRPTAPLPGTEIPDAVATITSRKRNRASLPAYFSLLTLGAPLAKSSVTMSPPRSSADTARSRPSPTIPRLARATIDPTHAVAGASPSSAPLLALDPEEYRGRRRQPGSTSRPRPRSPSRSRSHSRSREWTSGREEPRGRRRLDELDGWAADREYGFGRGRSGLRDRAERAQCARR</sequence>
<gene>
    <name evidence="3" type="ORF">EDB92DRAFT_1794859</name>
    <name evidence="2" type="ORF">EDB92DRAFT_1803466</name>
</gene>
<dbReference type="InterPro" id="IPR024368">
    <property type="entry name" value="Ecl1/2/3"/>
</dbReference>
<feature type="region of interest" description="Disordered" evidence="1">
    <location>
        <begin position="113"/>
        <end position="178"/>
    </location>
</feature>
<feature type="compositionally biased region" description="Low complexity" evidence="1">
    <location>
        <begin position="250"/>
        <end position="260"/>
    </location>
</feature>
<feature type="compositionally biased region" description="Basic and acidic residues" evidence="1">
    <location>
        <begin position="328"/>
        <end position="341"/>
    </location>
</feature>
<dbReference type="Proteomes" id="UP001201163">
    <property type="component" value="Unassembled WGS sequence"/>
</dbReference>
<evidence type="ECO:0000313" key="2">
    <source>
        <dbReference type="EMBL" id="KAH8984056.1"/>
    </source>
</evidence>
<feature type="compositionally biased region" description="Basic residues" evidence="1">
    <location>
        <begin position="278"/>
        <end position="290"/>
    </location>
</feature>
<proteinExistence type="predicted"/>
<feature type="compositionally biased region" description="Polar residues" evidence="1">
    <location>
        <begin position="211"/>
        <end position="230"/>
    </location>
</feature>
<accession>A0AAD4L843</accession>
<keyword evidence="4" id="KW-1185">Reference proteome</keyword>
<dbReference type="AlphaFoldDB" id="A0AAD4L843"/>
<feature type="compositionally biased region" description="Low complexity" evidence="1">
    <location>
        <begin position="132"/>
        <end position="143"/>
    </location>
</feature>
<evidence type="ECO:0000313" key="4">
    <source>
        <dbReference type="Proteomes" id="UP001201163"/>
    </source>
</evidence>
<reference evidence="2" key="1">
    <citation type="submission" date="2022-01" db="EMBL/GenBank/DDBJ databases">
        <title>Comparative genomics reveals a dynamic genome evolution in the ectomycorrhizal milk-cap (Lactarius) mushrooms.</title>
        <authorList>
            <consortium name="DOE Joint Genome Institute"/>
            <person name="Lebreton A."/>
            <person name="Tang N."/>
            <person name="Kuo A."/>
            <person name="LaButti K."/>
            <person name="Drula E."/>
            <person name="Barry K."/>
            <person name="Clum A."/>
            <person name="Lipzen A."/>
            <person name="Mousain D."/>
            <person name="Ng V."/>
            <person name="Wang R."/>
            <person name="Wang X."/>
            <person name="Dai Y."/>
            <person name="Henrissat B."/>
            <person name="Grigoriev I.V."/>
            <person name="Guerin-Laguette A."/>
            <person name="Yu F."/>
            <person name="Martin F.M."/>
        </authorList>
    </citation>
    <scope>NUCLEOTIDE SEQUENCE</scope>
    <source>
        <strain evidence="2">QP</strain>
    </source>
</reference>
<name>A0AAD4L843_9AGAM</name>
<organism evidence="2 4">
    <name type="scientific">Lactarius akahatsu</name>
    <dbReference type="NCBI Taxonomy" id="416441"/>
    <lineage>
        <taxon>Eukaryota</taxon>
        <taxon>Fungi</taxon>
        <taxon>Dikarya</taxon>
        <taxon>Basidiomycota</taxon>
        <taxon>Agaricomycotina</taxon>
        <taxon>Agaricomycetes</taxon>
        <taxon>Russulales</taxon>
        <taxon>Russulaceae</taxon>
        <taxon>Lactarius</taxon>
    </lineage>
</organism>
<dbReference type="EMBL" id="JAKELL010000012">
    <property type="protein sequence ID" value="KAH8995491.1"/>
    <property type="molecule type" value="Genomic_DNA"/>
</dbReference>
<evidence type="ECO:0000313" key="3">
    <source>
        <dbReference type="EMBL" id="KAH8995491.1"/>
    </source>
</evidence>